<evidence type="ECO:0000313" key="2">
    <source>
        <dbReference type="EMBL" id="MPN44901.1"/>
    </source>
</evidence>
<dbReference type="EMBL" id="VSSQ01104389">
    <property type="protein sequence ID" value="MPN44901.1"/>
    <property type="molecule type" value="Genomic_DNA"/>
</dbReference>
<accession>A0A645I0T3</accession>
<reference evidence="2" key="1">
    <citation type="submission" date="2019-08" db="EMBL/GenBank/DDBJ databases">
        <authorList>
            <person name="Kucharzyk K."/>
            <person name="Murdoch R.W."/>
            <person name="Higgins S."/>
            <person name="Loffler F."/>
        </authorList>
    </citation>
    <scope>NUCLEOTIDE SEQUENCE</scope>
</reference>
<dbReference type="Gene3D" id="3.40.50.2000">
    <property type="entry name" value="Glycogen Phosphorylase B"/>
    <property type="match status" value="1"/>
</dbReference>
<feature type="domain" description="Glycosyl transferase family 1" evidence="1">
    <location>
        <begin position="6"/>
        <end position="106"/>
    </location>
</feature>
<protein>
    <submittedName>
        <fullName evidence="2">D-inositol-3-phosphate glycosyltransferase</fullName>
        <ecNumber evidence="2">2.4.1.250</ecNumber>
    </submittedName>
</protein>
<dbReference type="SUPFAM" id="SSF53756">
    <property type="entry name" value="UDP-Glycosyltransferase/glycogen phosphorylase"/>
    <property type="match status" value="1"/>
</dbReference>
<dbReference type="CDD" id="cd03801">
    <property type="entry name" value="GT4_PimA-like"/>
    <property type="match status" value="1"/>
</dbReference>
<dbReference type="PANTHER" id="PTHR45947">
    <property type="entry name" value="SULFOQUINOVOSYL TRANSFERASE SQD2"/>
    <property type="match status" value="1"/>
</dbReference>
<dbReference type="PANTHER" id="PTHR45947:SF3">
    <property type="entry name" value="SULFOQUINOVOSYL TRANSFERASE SQD2"/>
    <property type="match status" value="1"/>
</dbReference>
<evidence type="ECO:0000259" key="1">
    <source>
        <dbReference type="Pfam" id="PF00534"/>
    </source>
</evidence>
<keyword evidence="2" id="KW-0808">Transferase</keyword>
<name>A0A645I0T3_9ZZZZ</name>
<proteinExistence type="predicted"/>
<gene>
    <name evidence="2" type="primary">mshA_126</name>
    <name evidence="2" type="ORF">SDC9_192468</name>
</gene>
<dbReference type="AlphaFoldDB" id="A0A645I0T3"/>
<dbReference type="GO" id="GO:0102710">
    <property type="term" value="F:D-inositol-3-phosphate glycosyltransferase activity"/>
    <property type="evidence" value="ECO:0007669"/>
    <property type="project" value="UniProtKB-EC"/>
</dbReference>
<keyword evidence="2" id="KW-0328">Glycosyltransferase</keyword>
<sequence>MLEALAARLVPGQVRFLGHRADVPQRMARAAMVLASCKVEGLGLSVVEAMALGVPVVAAAAGGHLETVGGVADAALFAPDDEHEAGGLLRELAADPQRRADYGARLREYQRAEFALPEQASRTEKVYRSLL</sequence>
<organism evidence="2">
    <name type="scientific">bioreactor metagenome</name>
    <dbReference type="NCBI Taxonomy" id="1076179"/>
    <lineage>
        <taxon>unclassified sequences</taxon>
        <taxon>metagenomes</taxon>
        <taxon>ecological metagenomes</taxon>
    </lineage>
</organism>
<dbReference type="InterPro" id="IPR050194">
    <property type="entry name" value="Glycosyltransferase_grp1"/>
</dbReference>
<dbReference type="EC" id="2.4.1.250" evidence="2"/>
<dbReference type="InterPro" id="IPR001296">
    <property type="entry name" value="Glyco_trans_1"/>
</dbReference>
<comment type="caution">
    <text evidence="2">The sequence shown here is derived from an EMBL/GenBank/DDBJ whole genome shotgun (WGS) entry which is preliminary data.</text>
</comment>
<dbReference type="Pfam" id="PF00534">
    <property type="entry name" value="Glycos_transf_1"/>
    <property type="match status" value="1"/>
</dbReference>